<gene>
    <name evidence="2" type="ORF">H0235_010171</name>
</gene>
<keyword evidence="3" id="KW-1185">Reference proteome</keyword>
<evidence type="ECO:0000313" key="2">
    <source>
        <dbReference type="EMBL" id="KAF7419874.1"/>
    </source>
</evidence>
<proteinExistence type="predicted"/>
<dbReference type="EMBL" id="JACSDY010000009">
    <property type="protein sequence ID" value="KAF7419874.1"/>
    <property type="molecule type" value="Genomic_DNA"/>
</dbReference>
<evidence type="ECO:0000313" key="3">
    <source>
        <dbReference type="Proteomes" id="UP000600918"/>
    </source>
</evidence>
<name>A0A834U790_VESPE</name>
<accession>A0A834U790</accession>
<protein>
    <submittedName>
        <fullName evidence="2">Uncharacterized protein</fullName>
    </submittedName>
</protein>
<dbReference type="AlphaFoldDB" id="A0A834U790"/>
<organism evidence="2 3">
    <name type="scientific">Vespula pensylvanica</name>
    <name type="common">Western yellow jacket</name>
    <name type="synonym">Wasp</name>
    <dbReference type="NCBI Taxonomy" id="30213"/>
    <lineage>
        <taxon>Eukaryota</taxon>
        <taxon>Metazoa</taxon>
        <taxon>Ecdysozoa</taxon>
        <taxon>Arthropoda</taxon>
        <taxon>Hexapoda</taxon>
        <taxon>Insecta</taxon>
        <taxon>Pterygota</taxon>
        <taxon>Neoptera</taxon>
        <taxon>Endopterygota</taxon>
        <taxon>Hymenoptera</taxon>
        <taxon>Apocrita</taxon>
        <taxon>Aculeata</taxon>
        <taxon>Vespoidea</taxon>
        <taxon>Vespidae</taxon>
        <taxon>Vespinae</taxon>
        <taxon>Vespula</taxon>
    </lineage>
</organism>
<reference evidence="2" key="1">
    <citation type="journal article" date="2020" name="G3 (Bethesda)">
        <title>High-Quality Assemblies for Three Invasive Social Wasps from the &lt;i&gt;Vespula&lt;/i&gt; Genus.</title>
        <authorList>
            <person name="Harrop T.W.R."/>
            <person name="Guhlin J."/>
            <person name="McLaughlin G.M."/>
            <person name="Permina E."/>
            <person name="Stockwell P."/>
            <person name="Gilligan J."/>
            <person name="Le Lec M.F."/>
            <person name="Gruber M.A.M."/>
            <person name="Quinn O."/>
            <person name="Lovegrove M."/>
            <person name="Duncan E.J."/>
            <person name="Remnant E.J."/>
            <person name="Van Eeckhoven J."/>
            <person name="Graham B."/>
            <person name="Knapp R.A."/>
            <person name="Langford K.W."/>
            <person name="Kronenberg Z."/>
            <person name="Press M.O."/>
            <person name="Eacker S.M."/>
            <person name="Wilson-Rankin E.E."/>
            <person name="Purcell J."/>
            <person name="Lester P.J."/>
            <person name="Dearden P.K."/>
        </authorList>
    </citation>
    <scope>NUCLEOTIDE SEQUENCE</scope>
    <source>
        <strain evidence="2">Volc-1</strain>
    </source>
</reference>
<evidence type="ECO:0000256" key="1">
    <source>
        <dbReference type="SAM" id="MobiDB-lite"/>
    </source>
</evidence>
<dbReference type="Proteomes" id="UP000600918">
    <property type="component" value="Unassembled WGS sequence"/>
</dbReference>
<sequence>MTLEEVAPEIAPIPRNPLILSEKTKAIGSKKNPSRKSGFKTQAIGSEKNPFRKSGHGKRWHRKSRQSPIRYAPLINANYLCCCNSFQSAFILELLLQVNGAQRGPD</sequence>
<comment type="caution">
    <text evidence="2">The sequence shown here is derived from an EMBL/GenBank/DDBJ whole genome shotgun (WGS) entry which is preliminary data.</text>
</comment>
<feature type="compositionally biased region" description="Basic residues" evidence="1">
    <location>
        <begin position="51"/>
        <end position="64"/>
    </location>
</feature>
<feature type="region of interest" description="Disordered" evidence="1">
    <location>
        <begin position="24"/>
        <end position="64"/>
    </location>
</feature>